<dbReference type="RefSeq" id="WP_149485840.1">
    <property type="nucleotide sequence ID" value="NZ_CP036150.1"/>
</dbReference>
<sequence>MIQSDSNIKNADPEPISYFSIAEEDELLEQNIDAFDEKMDNEYDDGIAQSNIDDQLETDEDEDMDDVEDNIRPFTYNDELEDYDLLEDEELEE</sequence>
<protein>
    <submittedName>
        <fullName evidence="2">Uncharacterized protein</fullName>
    </submittedName>
</protein>
<reference evidence="2 3" key="1">
    <citation type="submission" date="2019-02" db="EMBL/GenBank/DDBJ databases">
        <title>Complete Genome Sequence and Methylome Analysis of free living Spirochaetas.</title>
        <authorList>
            <person name="Fomenkov A."/>
            <person name="Dubinina G."/>
            <person name="Leshcheva N."/>
            <person name="Mikheeva N."/>
            <person name="Grabovich M."/>
            <person name="Vincze T."/>
            <person name="Roberts R.J."/>
        </authorList>
    </citation>
    <scope>NUCLEOTIDE SEQUENCE [LARGE SCALE GENOMIC DNA]</scope>
    <source>
        <strain evidence="2 3">K2</strain>
    </source>
</reference>
<proteinExistence type="predicted"/>
<organism evidence="2 3">
    <name type="scientific">Oceanispirochaeta crateris</name>
    <dbReference type="NCBI Taxonomy" id="2518645"/>
    <lineage>
        <taxon>Bacteria</taxon>
        <taxon>Pseudomonadati</taxon>
        <taxon>Spirochaetota</taxon>
        <taxon>Spirochaetia</taxon>
        <taxon>Spirochaetales</taxon>
        <taxon>Spirochaetaceae</taxon>
        <taxon>Oceanispirochaeta</taxon>
    </lineage>
</organism>
<keyword evidence="3" id="KW-1185">Reference proteome</keyword>
<feature type="region of interest" description="Disordered" evidence="1">
    <location>
        <begin position="45"/>
        <end position="68"/>
    </location>
</feature>
<evidence type="ECO:0000256" key="1">
    <source>
        <dbReference type="SAM" id="MobiDB-lite"/>
    </source>
</evidence>
<dbReference type="Proteomes" id="UP000324209">
    <property type="component" value="Chromosome"/>
</dbReference>
<evidence type="ECO:0000313" key="3">
    <source>
        <dbReference type="Proteomes" id="UP000324209"/>
    </source>
</evidence>
<accession>A0A5C1QLC5</accession>
<dbReference type="AlphaFoldDB" id="A0A5C1QLC5"/>
<gene>
    <name evidence="2" type="ORF">EXM22_07070</name>
</gene>
<evidence type="ECO:0000313" key="2">
    <source>
        <dbReference type="EMBL" id="QEN07760.1"/>
    </source>
</evidence>
<feature type="compositionally biased region" description="Acidic residues" evidence="1">
    <location>
        <begin position="54"/>
        <end position="68"/>
    </location>
</feature>
<dbReference type="KEGG" id="ock:EXM22_07070"/>
<dbReference type="EMBL" id="CP036150">
    <property type="protein sequence ID" value="QEN07760.1"/>
    <property type="molecule type" value="Genomic_DNA"/>
</dbReference>
<name>A0A5C1QLC5_9SPIO</name>